<accession>A0A9P6FQX4</accession>
<organism evidence="2 3">
    <name type="scientific">Lunasporangiospora selenospora</name>
    <dbReference type="NCBI Taxonomy" id="979761"/>
    <lineage>
        <taxon>Eukaryota</taxon>
        <taxon>Fungi</taxon>
        <taxon>Fungi incertae sedis</taxon>
        <taxon>Mucoromycota</taxon>
        <taxon>Mortierellomycotina</taxon>
        <taxon>Mortierellomycetes</taxon>
        <taxon>Mortierellales</taxon>
        <taxon>Mortierellaceae</taxon>
        <taxon>Lunasporangiospora</taxon>
    </lineage>
</organism>
<sequence length="116" mass="12696">MSFFTRQRQSQAYTRIEEDPIVEDLVSKQKNAMNPAVVKLRNLAYDHPSSSASASASTAVKGTKAHVLESLVPLTHPTYRIVIPSTTTAVAAQSTRQPQQRQSSTATPNAEQTSRQ</sequence>
<evidence type="ECO:0000313" key="3">
    <source>
        <dbReference type="Proteomes" id="UP000780801"/>
    </source>
</evidence>
<feature type="compositionally biased region" description="Low complexity" evidence="1">
    <location>
        <begin position="91"/>
        <end position="108"/>
    </location>
</feature>
<feature type="region of interest" description="Disordered" evidence="1">
    <location>
        <begin position="88"/>
        <end position="116"/>
    </location>
</feature>
<evidence type="ECO:0000256" key="1">
    <source>
        <dbReference type="SAM" id="MobiDB-lite"/>
    </source>
</evidence>
<dbReference type="AlphaFoldDB" id="A0A9P6FQX4"/>
<protein>
    <submittedName>
        <fullName evidence="2">Uncharacterized protein</fullName>
    </submittedName>
</protein>
<proteinExistence type="predicted"/>
<evidence type="ECO:0000313" key="2">
    <source>
        <dbReference type="EMBL" id="KAF9579156.1"/>
    </source>
</evidence>
<dbReference type="EMBL" id="JAABOA010002993">
    <property type="protein sequence ID" value="KAF9579156.1"/>
    <property type="molecule type" value="Genomic_DNA"/>
</dbReference>
<keyword evidence="3" id="KW-1185">Reference proteome</keyword>
<comment type="caution">
    <text evidence="2">The sequence shown here is derived from an EMBL/GenBank/DDBJ whole genome shotgun (WGS) entry which is preliminary data.</text>
</comment>
<name>A0A9P6FQX4_9FUNG</name>
<reference evidence="2" key="1">
    <citation type="journal article" date="2020" name="Fungal Divers.">
        <title>Resolving the Mortierellaceae phylogeny through synthesis of multi-gene phylogenetics and phylogenomics.</title>
        <authorList>
            <person name="Vandepol N."/>
            <person name="Liber J."/>
            <person name="Desiro A."/>
            <person name="Na H."/>
            <person name="Kennedy M."/>
            <person name="Barry K."/>
            <person name="Grigoriev I.V."/>
            <person name="Miller A.N."/>
            <person name="O'Donnell K."/>
            <person name="Stajich J.E."/>
            <person name="Bonito G."/>
        </authorList>
    </citation>
    <scope>NUCLEOTIDE SEQUENCE</scope>
    <source>
        <strain evidence="2">KOD1015</strain>
    </source>
</reference>
<gene>
    <name evidence="2" type="ORF">BGW38_004692</name>
</gene>
<dbReference type="Proteomes" id="UP000780801">
    <property type="component" value="Unassembled WGS sequence"/>
</dbReference>